<evidence type="ECO:0000256" key="1">
    <source>
        <dbReference type="SAM" id="Coils"/>
    </source>
</evidence>
<gene>
    <name evidence="2" type="ORF">LCGC14_0320290</name>
</gene>
<sequence length="322" mass="36023">MTTTRNDNHRVSEIRPAEYTWVTSYSLPSASFPIWNMERVRALQSDPAVRFFQHPERASQPGRCDVCGANFVHGDIWKHEDGEHIHMGHDCAGKYELYADRAEWNLEQKRRRAEKAKVTEARLNAEKRAAFLAEHPGLEEALAVDNSFVADVAARFERKPWLSPAQVAAVMKTARRIADAANRPPEQNVPAPEGRVTVRGTVVSVKSRETDWGTQFKMTVKVVTDAGTWLAWGTCPQTLFDAQHAEDNRLRDAWNAEVDSLDLNDLQSELSNGTRTGPGRSDLRGSAVEFTATLKQGRDAHFAIFTRPSKASVTGWGEREAA</sequence>
<dbReference type="AlphaFoldDB" id="A0A0F9W6X2"/>
<proteinExistence type="predicted"/>
<accession>A0A0F9W6X2</accession>
<organism evidence="2">
    <name type="scientific">marine sediment metagenome</name>
    <dbReference type="NCBI Taxonomy" id="412755"/>
    <lineage>
        <taxon>unclassified sequences</taxon>
        <taxon>metagenomes</taxon>
        <taxon>ecological metagenomes</taxon>
    </lineage>
</organism>
<reference evidence="2" key="1">
    <citation type="journal article" date="2015" name="Nature">
        <title>Complex archaea that bridge the gap between prokaryotes and eukaryotes.</title>
        <authorList>
            <person name="Spang A."/>
            <person name="Saw J.H."/>
            <person name="Jorgensen S.L."/>
            <person name="Zaremba-Niedzwiedzka K."/>
            <person name="Martijn J."/>
            <person name="Lind A.E."/>
            <person name="van Eijk R."/>
            <person name="Schleper C."/>
            <person name="Guy L."/>
            <person name="Ettema T.J."/>
        </authorList>
    </citation>
    <scope>NUCLEOTIDE SEQUENCE</scope>
</reference>
<keyword evidence="1" id="KW-0175">Coiled coil</keyword>
<dbReference type="EMBL" id="LAZR01000215">
    <property type="protein sequence ID" value="KKN81416.1"/>
    <property type="molecule type" value="Genomic_DNA"/>
</dbReference>
<evidence type="ECO:0000313" key="2">
    <source>
        <dbReference type="EMBL" id="KKN81416.1"/>
    </source>
</evidence>
<name>A0A0F9W6X2_9ZZZZ</name>
<protein>
    <submittedName>
        <fullName evidence="2">Uncharacterized protein</fullName>
    </submittedName>
</protein>
<comment type="caution">
    <text evidence="2">The sequence shown here is derived from an EMBL/GenBank/DDBJ whole genome shotgun (WGS) entry which is preliminary data.</text>
</comment>
<feature type="coiled-coil region" evidence="1">
    <location>
        <begin position="99"/>
        <end position="126"/>
    </location>
</feature>